<evidence type="ECO:0000313" key="2">
    <source>
        <dbReference type="EMBL" id="TDK37351.1"/>
    </source>
</evidence>
<evidence type="ECO:0000313" key="3">
    <source>
        <dbReference type="Proteomes" id="UP000295238"/>
    </source>
</evidence>
<proteinExistence type="predicted"/>
<dbReference type="OrthoDB" id="7774677at2"/>
<dbReference type="Pfam" id="PF12802">
    <property type="entry name" value="MarR_2"/>
    <property type="match status" value="1"/>
</dbReference>
<dbReference type="GO" id="GO:0003700">
    <property type="term" value="F:DNA-binding transcription factor activity"/>
    <property type="evidence" value="ECO:0007669"/>
    <property type="project" value="InterPro"/>
</dbReference>
<organism evidence="2 3">
    <name type="scientific">Rhizobium deserti</name>
    <dbReference type="NCBI Taxonomy" id="2547961"/>
    <lineage>
        <taxon>Bacteria</taxon>
        <taxon>Pseudomonadati</taxon>
        <taxon>Pseudomonadota</taxon>
        <taxon>Alphaproteobacteria</taxon>
        <taxon>Hyphomicrobiales</taxon>
        <taxon>Rhizobiaceae</taxon>
        <taxon>Rhizobium/Agrobacterium group</taxon>
        <taxon>Rhizobium</taxon>
    </lineage>
</organism>
<accession>A0A4R5UKC0</accession>
<dbReference type="SMART" id="SM00347">
    <property type="entry name" value="HTH_MARR"/>
    <property type="match status" value="1"/>
</dbReference>
<dbReference type="Proteomes" id="UP000295238">
    <property type="component" value="Unassembled WGS sequence"/>
</dbReference>
<dbReference type="RefSeq" id="WP_133316118.1">
    <property type="nucleotide sequence ID" value="NZ_SMTL01000002.1"/>
</dbReference>
<name>A0A4R5UKC0_9HYPH</name>
<protein>
    <submittedName>
        <fullName evidence="2">MarR family transcriptional regulator</fullName>
    </submittedName>
</protein>
<dbReference type="InterPro" id="IPR039422">
    <property type="entry name" value="MarR/SlyA-like"/>
</dbReference>
<dbReference type="SUPFAM" id="SSF46785">
    <property type="entry name" value="Winged helix' DNA-binding domain"/>
    <property type="match status" value="1"/>
</dbReference>
<sequence length="182" mass="20102">MTAATSLPGPEPGPVHAEDFVRISDTLARLRMLIGRRVIARTAIANTVPGLEISHLDALDVMRRIDGEVTVGAIAEAMRIDPSRGSRLVADLVARGVLRRDASQEDGRRSLLVRTELGDRLLAEIRSVKRSLLMNVLENWDEQELDLFSRQFERFVAGFEAVYMKAARAADGDVTEASSHPR</sequence>
<reference evidence="2 3" key="1">
    <citation type="submission" date="2019-03" db="EMBL/GenBank/DDBJ databases">
        <title>Rhizobium sp. nov., an bacterium isolated from biocrust in Mu Us Desert.</title>
        <authorList>
            <person name="Lixiong L."/>
        </authorList>
    </citation>
    <scope>NUCLEOTIDE SEQUENCE [LARGE SCALE GENOMIC DNA]</scope>
    <source>
        <strain evidence="2 3">SPY-1</strain>
    </source>
</reference>
<dbReference type="GO" id="GO:0006950">
    <property type="term" value="P:response to stress"/>
    <property type="evidence" value="ECO:0007669"/>
    <property type="project" value="TreeGrafter"/>
</dbReference>
<dbReference type="EMBL" id="SMTL01000002">
    <property type="protein sequence ID" value="TDK37351.1"/>
    <property type="molecule type" value="Genomic_DNA"/>
</dbReference>
<dbReference type="InterPro" id="IPR000835">
    <property type="entry name" value="HTH_MarR-typ"/>
</dbReference>
<gene>
    <name evidence="2" type="ORF">E2F50_10810</name>
</gene>
<dbReference type="InterPro" id="IPR036390">
    <property type="entry name" value="WH_DNA-bd_sf"/>
</dbReference>
<dbReference type="Gene3D" id="1.10.10.10">
    <property type="entry name" value="Winged helix-like DNA-binding domain superfamily/Winged helix DNA-binding domain"/>
    <property type="match status" value="1"/>
</dbReference>
<dbReference type="InterPro" id="IPR036388">
    <property type="entry name" value="WH-like_DNA-bd_sf"/>
</dbReference>
<dbReference type="PANTHER" id="PTHR33164">
    <property type="entry name" value="TRANSCRIPTIONAL REGULATOR, MARR FAMILY"/>
    <property type="match status" value="1"/>
</dbReference>
<comment type="caution">
    <text evidence="2">The sequence shown here is derived from an EMBL/GenBank/DDBJ whole genome shotgun (WGS) entry which is preliminary data.</text>
</comment>
<keyword evidence="3" id="KW-1185">Reference proteome</keyword>
<dbReference type="PROSITE" id="PS50995">
    <property type="entry name" value="HTH_MARR_2"/>
    <property type="match status" value="1"/>
</dbReference>
<feature type="domain" description="HTH marR-type" evidence="1">
    <location>
        <begin position="24"/>
        <end position="157"/>
    </location>
</feature>
<dbReference type="PANTHER" id="PTHR33164:SF57">
    <property type="entry name" value="MARR-FAMILY TRANSCRIPTIONAL REGULATOR"/>
    <property type="match status" value="1"/>
</dbReference>
<evidence type="ECO:0000259" key="1">
    <source>
        <dbReference type="PROSITE" id="PS50995"/>
    </source>
</evidence>
<dbReference type="AlphaFoldDB" id="A0A4R5UKC0"/>